<feature type="domain" description="Sieve element occlusion C-terminal" evidence="3">
    <location>
        <begin position="629"/>
        <end position="713"/>
    </location>
</feature>
<dbReference type="AlphaFoldDB" id="A0A067LDB0"/>
<dbReference type="KEGG" id="jcu:105633625"/>
<evidence type="ECO:0000259" key="2">
    <source>
        <dbReference type="Pfam" id="PF14576"/>
    </source>
</evidence>
<dbReference type="InterPro" id="IPR027944">
    <property type="entry name" value="SEO_C"/>
</dbReference>
<organism evidence="4 5">
    <name type="scientific">Jatropha curcas</name>
    <name type="common">Barbados nut</name>
    <dbReference type="NCBI Taxonomy" id="180498"/>
    <lineage>
        <taxon>Eukaryota</taxon>
        <taxon>Viridiplantae</taxon>
        <taxon>Streptophyta</taxon>
        <taxon>Embryophyta</taxon>
        <taxon>Tracheophyta</taxon>
        <taxon>Spermatophyta</taxon>
        <taxon>Magnoliopsida</taxon>
        <taxon>eudicotyledons</taxon>
        <taxon>Gunneridae</taxon>
        <taxon>Pentapetalae</taxon>
        <taxon>rosids</taxon>
        <taxon>fabids</taxon>
        <taxon>Malpighiales</taxon>
        <taxon>Euphorbiaceae</taxon>
        <taxon>Crotonoideae</taxon>
        <taxon>Jatropheae</taxon>
        <taxon>Jatropha</taxon>
    </lineage>
</organism>
<dbReference type="InterPro" id="IPR027942">
    <property type="entry name" value="SEO_N"/>
</dbReference>
<feature type="compositionally biased region" description="Polar residues" evidence="1">
    <location>
        <begin position="1"/>
        <end position="17"/>
    </location>
</feature>
<dbReference type="EMBL" id="KK914219">
    <property type="protein sequence ID" value="KDP46382.1"/>
    <property type="molecule type" value="Genomic_DNA"/>
</dbReference>
<protein>
    <submittedName>
        <fullName evidence="4">Uncharacterized protein</fullName>
    </submittedName>
</protein>
<dbReference type="OrthoDB" id="1854460at2759"/>
<dbReference type="GO" id="GO:0010088">
    <property type="term" value="P:phloem development"/>
    <property type="evidence" value="ECO:0007669"/>
    <property type="project" value="InterPro"/>
</dbReference>
<dbReference type="Pfam" id="PF14576">
    <property type="entry name" value="SEO_N"/>
    <property type="match status" value="1"/>
</dbReference>
<evidence type="ECO:0000256" key="1">
    <source>
        <dbReference type="SAM" id="MobiDB-lite"/>
    </source>
</evidence>
<evidence type="ECO:0000313" key="4">
    <source>
        <dbReference type="EMBL" id="KDP46382.1"/>
    </source>
</evidence>
<evidence type="ECO:0000313" key="5">
    <source>
        <dbReference type="Proteomes" id="UP000027138"/>
    </source>
</evidence>
<feature type="domain" description="Sieve element occlusion N-terminal" evidence="2">
    <location>
        <begin position="22"/>
        <end position="287"/>
    </location>
</feature>
<proteinExistence type="predicted"/>
<dbReference type="InterPro" id="IPR039299">
    <property type="entry name" value="SEOA"/>
</dbReference>
<dbReference type="PANTHER" id="PTHR33232">
    <property type="entry name" value="PROTEIN SIEVE ELEMENT OCCLUSION B-LIKE"/>
    <property type="match status" value="1"/>
</dbReference>
<feature type="domain" description="Sieve element occlusion C-terminal" evidence="3">
    <location>
        <begin position="452"/>
        <end position="602"/>
    </location>
</feature>
<reference evidence="4 5" key="1">
    <citation type="journal article" date="2014" name="PLoS ONE">
        <title>Global Analysis of Gene Expression Profiles in Physic Nut (Jatropha curcas L.) Seedlings Exposed to Salt Stress.</title>
        <authorList>
            <person name="Zhang L."/>
            <person name="Zhang C."/>
            <person name="Wu P."/>
            <person name="Chen Y."/>
            <person name="Li M."/>
            <person name="Jiang H."/>
            <person name="Wu G."/>
        </authorList>
    </citation>
    <scope>NUCLEOTIDE SEQUENCE [LARGE SCALE GENOMIC DNA]</scope>
    <source>
        <strain evidence="5">cv. GZQX0401</strain>
        <tissue evidence="4">Young leaves</tissue>
    </source>
</reference>
<feature type="region of interest" description="Disordered" evidence="1">
    <location>
        <begin position="1"/>
        <end position="20"/>
    </location>
</feature>
<gene>
    <name evidence="4" type="ORF">JCGZ_10222</name>
</gene>
<accession>A0A067LDB0</accession>
<dbReference type="Pfam" id="PF14577">
    <property type="entry name" value="SEO_C"/>
    <property type="match status" value="2"/>
</dbReference>
<sequence>MSSKPTPSGSGRQQQNIKVADDDEAFNKQINDTHTGDGYQFYAKLNPDILQVVKDICNPPESNVPVIDATDSDALPYKTYQALYEYFVDLVDPIGSKMHEECTKDADNHAITISILKILSRYSWDVKVVIALSAFAMKHREFWLVANTFKSNDLAKSVASLKQLTDVFENSDQHALTEMKKLINVMLKIAKSIVELKKVPAKYNSENISTAQAKIPAGVYWTIRSIVACWSLINGFTGHRHLLATDANWKLSTLNVELSARLKILSKNLHEIKHVEAYEKLVSLFETKENDVVKILEALLPGPRKKDRKRLVKGTDEVDIDVLKEKNVLLLISDLDILTEDIFILGHIMQEKSRLNPIPNIQFEIVWLPIVDQDGTSNYKRRFEEKQVQMNWYSCLPIPVDGAVVKYVKEKWQFGQKTIIVVLDSLGQVVCQNALHMMWIWGTRAFPFTEEREEALWDQNTSWKLDLLFDGIDKTVMDWGEEEKYICIYGGDELDWIQKFTKKARDVADDANIPLEMVYVGRRNSKERVKKIIETIESEKLSRSLQDQRLIWYFWVRIASMWYSKNQLKKTTENDPTMKEIMKMLIFDSESGWAIFTQRLKKDQGMKDNEMKDNEMKENVMKGKEMKDSEIRVEAKGNIILTCLENYSRWKDLIQKKGGFVQALRGEIQKEVKAAKSHCNRLALPNDEGKLPQKIVCADCPKNMEKMIMYRCCD</sequence>
<keyword evidence="5" id="KW-1185">Reference proteome</keyword>
<dbReference type="STRING" id="180498.A0A067LDB0"/>
<name>A0A067LDB0_JATCU</name>
<evidence type="ECO:0000259" key="3">
    <source>
        <dbReference type="Pfam" id="PF14577"/>
    </source>
</evidence>
<dbReference type="PANTHER" id="PTHR33232:SF16">
    <property type="entry name" value="PROTEIN SIEVE ELEMENT OCCLUSION A"/>
    <property type="match status" value="1"/>
</dbReference>
<dbReference type="Proteomes" id="UP000027138">
    <property type="component" value="Unassembled WGS sequence"/>
</dbReference>